<dbReference type="Pfam" id="PF01551">
    <property type="entry name" value="Peptidase_M23"/>
    <property type="match status" value="1"/>
</dbReference>
<dbReference type="EMBL" id="BAAADJ010000023">
    <property type="protein sequence ID" value="GAA0334063.1"/>
    <property type="molecule type" value="Genomic_DNA"/>
</dbReference>
<dbReference type="InterPro" id="IPR011055">
    <property type="entry name" value="Dup_hybrid_motif"/>
</dbReference>
<reference evidence="3 4" key="1">
    <citation type="journal article" date="2019" name="Int. J. Syst. Evol. Microbiol.">
        <title>The Global Catalogue of Microorganisms (GCM) 10K type strain sequencing project: providing services to taxonomists for standard genome sequencing and annotation.</title>
        <authorList>
            <consortium name="The Broad Institute Genomics Platform"/>
            <consortium name="The Broad Institute Genome Sequencing Center for Infectious Disease"/>
            <person name="Wu L."/>
            <person name="Ma J."/>
        </authorList>
    </citation>
    <scope>NUCLEOTIDE SEQUENCE [LARGE SCALE GENOMIC DNA]</scope>
    <source>
        <strain evidence="3 4">JCM 9731</strain>
    </source>
</reference>
<evidence type="ECO:0000256" key="1">
    <source>
        <dbReference type="SAM" id="Phobius"/>
    </source>
</evidence>
<keyword evidence="1" id="KW-0472">Membrane</keyword>
<keyword evidence="4" id="KW-1185">Reference proteome</keyword>
<evidence type="ECO:0000259" key="2">
    <source>
        <dbReference type="Pfam" id="PF01551"/>
    </source>
</evidence>
<dbReference type="Proteomes" id="UP001500782">
    <property type="component" value="Unassembled WGS sequence"/>
</dbReference>
<dbReference type="Gene3D" id="2.70.70.10">
    <property type="entry name" value="Glucose Permease (Domain IIA)"/>
    <property type="match status" value="1"/>
</dbReference>
<dbReference type="PANTHER" id="PTHR21666:SF274">
    <property type="entry name" value="STAGE IV SPORULATION PROTEIN FA"/>
    <property type="match status" value="1"/>
</dbReference>
<dbReference type="SUPFAM" id="SSF51261">
    <property type="entry name" value="Duplicated hybrid motif"/>
    <property type="match status" value="1"/>
</dbReference>
<sequence length="253" mass="28597">MNRADEIRKRIAKRKKERVHRESNEKRSLLLPEIEEQHGFERMMSYETGPEKTPTLFRKEVIIFKILASACLFLLTAILFKSTGSSLDSLRVFVEDTFEKDFQFAAVSEWYEDRFGEPLAFLPTDSTENEPNMMVEYAVPASGKVTQSFTINDQGVTIETGKDAPVKAVKEGVVVFAGNKDDTGQTVIIQHSDETITWYGHLKDISVSYNDRVSTGKEVGVVSDSDIGNKGEFYFAIKKGNEFIDPIQVISFE</sequence>
<evidence type="ECO:0000313" key="3">
    <source>
        <dbReference type="EMBL" id="GAA0334063.1"/>
    </source>
</evidence>
<keyword evidence="1" id="KW-1133">Transmembrane helix</keyword>
<protein>
    <submittedName>
        <fullName evidence="3">Stage IV sporulation protein SpoIVFA</fullName>
    </submittedName>
</protein>
<dbReference type="CDD" id="cd12797">
    <property type="entry name" value="M23_peptidase"/>
    <property type="match status" value="1"/>
</dbReference>
<dbReference type="InterPro" id="IPR050570">
    <property type="entry name" value="Cell_wall_metabolism_enzyme"/>
</dbReference>
<gene>
    <name evidence="3" type="primary">spoIVFA</name>
    <name evidence="3" type="ORF">GCM10008967_26040</name>
</gene>
<name>A0ABN0WDT9_9BACI</name>
<dbReference type="InterPro" id="IPR016047">
    <property type="entry name" value="M23ase_b-sheet_dom"/>
</dbReference>
<organism evidence="3 4">
    <name type="scientific">Bacillus carboniphilus</name>
    <dbReference type="NCBI Taxonomy" id="86663"/>
    <lineage>
        <taxon>Bacteria</taxon>
        <taxon>Bacillati</taxon>
        <taxon>Bacillota</taxon>
        <taxon>Bacilli</taxon>
        <taxon>Bacillales</taxon>
        <taxon>Bacillaceae</taxon>
        <taxon>Bacillus</taxon>
    </lineage>
</organism>
<proteinExistence type="predicted"/>
<evidence type="ECO:0000313" key="4">
    <source>
        <dbReference type="Proteomes" id="UP001500782"/>
    </source>
</evidence>
<feature type="transmembrane region" description="Helical" evidence="1">
    <location>
        <begin position="62"/>
        <end position="80"/>
    </location>
</feature>
<feature type="domain" description="M23ase beta-sheet core" evidence="2">
    <location>
        <begin position="154"/>
        <end position="246"/>
    </location>
</feature>
<keyword evidence="1" id="KW-0812">Transmembrane</keyword>
<dbReference type="RefSeq" id="WP_343799720.1">
    <property type="nucleotide sequence ID" value="NZ_BAAADJ010000023.1"/>
</dbReference>
<comment type="caution">
    <text evidence="3">The sequence shown here is derived from an EMBL/GenBank/DDBJ whole genome shotgun (WGS) entry which is preliminary data.</text>
</comment>
<accession>A0ABN0WDT9</accession>
<dbReference type="PANTHER" id="PTHR21666">
    <property type="entry name" value="PEPTIDASE-RELATED"/>
    <property type="match status" value="1"/>
</dbReference>